<feature type="transmembrane region" description="Helical" evidence="1">
    <location>
        <begin position="219"/>
        <end position="238"/>
    </location>
</feature>
<organism evidence="2 3">
    <name type="scientific">Hymenobacter setariae</name>
    <dbReference type="NCBI Taxonomy" id="2594794"/>
    <lineage>
        <taxon>Bacteria</taxon>
        <taxon>Pseudomonadati</taxon>
        <taxon>Bacteroidota</taxon>
        <taxon>Cytophagia</taxon>
        <taxon>Cytophagales</taxon>
        <taxon>Hymenobacteraceae</taxon>
        <taxon>Hymenobacter</taxon>
    </lineage>
</organism>
<sequence length="321" mass="35442">MREAAFLRQNQARWQQYETQPPASPDELAARFISLTDDLAYAQTFYPASSTTAYLNTLTSKLHQSLYRNKPEQRHRLAHFWATEVPLVVARHQQALAWACGLFLLFTALGVLSAAYDQNFLRVVVGDEYVNQTLHNIRKGDPMAIYKSGPSSLMFIGIGTNNLLVALRTFALGLTLGIGTLHSLFVNGVMLGGFQYFFYQEHVLLPSLLTIWIHGTLEIPSIVLAGGAGFILGGGLLFPGTYSRRESLARAARDAVKLALGLTPVIVVAAFLESFVTRHTEMPVALSLTIIGGSAAFIIWYFGIYPRLVQRRAVLVEAPLN</sequence>
<name>A0A558BW13_9BACT</name>
<keyword evidence="1" id="KW-0812">Transmembrane</keyword>
<dbReference type="EMBL" id="VMRJ01000003">
    <property type="protein sequence ID" value="TVT40725.1"/>
    <property type="molecule type" value="Genomic_DNA"/>
</dbReference>
<proteinExistence type="predicted"/>
<gene>
    <name evidence="2" type="ORF">FNT36_14800</name>
</gene>
<dbReference type="PANTHER" id="PTHR35337">
    <property type="entry name" value="SLR1478 PROTEIN"/>
    <property type="match status" value="1"/>
</dbReference>
<feature type="transmembrane region" description="Helical" evidence="1">
    <location>
        <begin position="282"/>
        <end position="302"/>
    </location>
</feature>
<feature type="transmembrane region" description="Helical" evidence="1">
    <location>
        <begin position="153"/>
        <end position="174"/>
    </location>
</feature>
<reference evidence="2 3" key="1">
    <citation type="submission" date="2019-07" db="EMBL/GenBank/DDBJ databases">
        <title>Hymenobacter sp. straun FUR1 Genome sequencing and assembly.</title>
        <authorList>
            <person name="Chhetri G."/>
        </authorList>
    </citation>
    <scope>NUCLEOTIDE SEQUENCE [LARGE SCALE GENOMIC DNA]</scope>
    <source>
        <strain evidence="2 3">Fur1</strain>
    </source>
</reference>
<protein>
    <submittedName>
        <fullName evidence="2">Stage II sporulation protein M</fullName>
    </submittedName>
</protein>
<dbReference type="PANTHER" id="PTHR35337:SF1">
    <property type="entry name" value="SLR1478 PROTEIN"/>
    <property type="match status" value="1"/>
</dbReference>
<dbReference type="AlphaFoldDB" id="A0A558BW13"/>
<feature type="transmembrane region" description="Helical" evidence="1">
    <location>
        <begin position="258"/>
        <end position="276"/>
    </location>
</feature>
<dbReference type="OrthoDB" id="5243448at2"/>
<dbReference type="InterPro" id="IPR002798">
    <property type="entry name" value="SpoIIM-like"/>
</dbReference>
<comment type="caution">
    <text evidence="2">The sequence shown here is derived from an EMBL/GenBank/DDBJ whole genome shotgun (WGS) entry which is preliminary data.</text>
</comment>
<keyword evidence="3" id="KW-1185">Reference proteome</keyword>
<evidence type="ECO:0000256" key="1">
    <source>
        <dbReference type="SAM" id="Phobius"/>
    </source>
</evidence>
<dbReference type="Proteomes" id="UP000317624">
    <property type="component" value="Unassembled WGS sequence"/>
</dbReference>
<evidence type="ECO:0000313" key="3">
    <source>
        <dbReference type="Proteomes" id="UP000317624"/>
    </source>
</evidence>
<dbReference type="RefSeq" id="WP_144849143.1">
    <property type="nucleotide sequence ID" value="NZ_VMRJ01000003.1"/>
</dbReference>
<feature type="transmembrane region" description="Helical" evidence="1">
    <location>
        <begin position="181"/>
        <end position="199"/>
    </location>
</feature>
<keyword evidence="1" id="KW-1133">Transmembrane helix</keyword>
<evidence type="ECO:0000313" key="2">
    <source>
        <dbReference type="EMBL" id="TVT40725.1"/>
    </source>
</evidence>
<accession>A0A558BW13</accession>
<dbReference type="Pfam" id="PF01944">
    <property type="entry name" value="SpoIIM"/>
    <property type="match status" value="1"/>
</dbReference>
<feature type="transmembrane region" description="Helical" evidence="1">
    <location>
        <begin position="95"/>
        <end position="116"/>
    </location>
</feature>
<keyword evidence="1" id="KW-0472">Membrane</keyword>